<evidence type="ECO:0000256" key="4">
    <source>
        <dbReference type="ARBA" id="ARBA00023015"/>
    </source>
</evidence>
<evidence type="ECO:0000313" key="11">
    <source>
        <dbReference type="WBParaSite" id="Pan_g2444.t1"/>
    </source>
</evidence>
<evidence type="ECO:0000256" key="5">
    <source>
        <dbReference type="ARBA" id="ARBA00023125"/>
    </source>
</evidence>
<reference evidence="11" key="2">
    <citation type="submission" date="2020-10" db="UniProtKB">
        <authorList>
            <consortium name="WormBaseParasite"/>
        </authorList>
    </citation>
    <scope>IDENTIFICATION</scope>
</reference>
<dbReference type="WBParaSite" id="Pan_g2444.t1">
    <property type="protein sequence ID" value="Pan_g2444.t1"/>
    <property type="gene ID" value="Pan_g2444"/>
</dbReference>
<evidence type="ECO:0000256" key="8">
    <source>
        <dbReference type="ARBA" id="ARBA00033388"/>
    </source>
</evidence>
<dbReference type="Proteomes" id="UP000492821">
    <property type="component" value="Unassembled WGS sequence"/>
</dbReference>
<evidence type="ECO:0000256" key="7">
    <source>
        <dbReference type="ARBA" id="ARBA00023242"/>
    </source>
</evidence>
<evidence type="ECO:0000256" key="3">
    <source>
        <dbReference type="ARBA" id="ARBA00020815"/>
    </source>
</evidence>
<keyword evidence="7" id="KW-0539">Nucleus</keyword>
<dbReference type="InterPro" id="IPR040450">
    <property type="entry name" value="TFIIF_beta_HTH"/>
</dbReference>
<accession>A0A7E4VRZ2</accession>
<feature type="domain" description="TFIIF beta subunit HTH" evidence="9">
    <location>
        <begin position="52"/>
        <end position="116"/>
    </location>
</feature>
<dbReference type="InterPro" id="IPR036388">
    <property type="entry name" value="WH-like_DNA-bd_sf"/>
</dbReference>
<keyword evidence="6" id="KW-0804">Transcription</keyword>
<proteinExistence type="inferred from homology"/>
<sequence length="128" mass="15108">MRMKCNRICKAMQPVRMVQKVDKAVVAFKPTNQHAENVMKEKTKKDQGARVARASREAVMDMIFQAFEKHQYYKLVDLQAITKQPQNFIREILTDIAVYNTAPPHKSMWELKQEYRNYKQSADEPMEQ</sequence>
<dbReference type="AlphaFoldDB" id="A0A7E4VRZ2"/>
<dbReference type="GO" id="GO:0005674">
    <property type="term" value="C:transcription factor TFIIF complex"/>
    <property type="evidence" value="ECO:0007669"/>
    <property type="project" value="InterPro"/>
</dbReference>
<dbReference type="GO" id="GO:0003677">
    <property type="term" value="F:DNA binding"/>
    <property type="evidence" value="ECO:0007669"/>
    <property type="project" value="UniProtKB-KW"/>
</dbReference>
<dbReference type="SUPFAM" id="SSF46785">
    <property type="entry name" value="Winged helix' DNA-binding domain"/>
    <property type="match status" value="1"/>
</dbReference>
<dbReference type="PANTHER" id="PTHR10445:SF0">
    <property type="entry name" value="GENERAL TRANSCRIPTION FACTOR IIF SUBUNIT 2"/>
    <property type="match status" value="1"/>
</dbReference>
<keyword evidence="4" id="KW-0805">Transcription regulation</keyword>
<dbReference type="InterPro" id="IPR036390">
    <property type="entry name" value="WH_DNA-bd_sf"/>
</dbReference>
<dbReference type="Gene3D" id="1.10.10.10">
    <property type="entry name" value="Winged helix-like DNA-binding domain superfamily/Winged helix DNA-binding domain"/>
    <property type="match status" value="1"/>
</dbReference>
<evidence type="ECO:0000256" key="1">
    <source>
        <dbReference type="ARBA" id="ARBA00004123"/>
    </source>
</evidence>
<dbReference type="PANTHER" id="PTHR10445">
    <property type="entry name" value="GENERAL TRANSCRIPTION FACTOR IIF SUBUNIT 2"/>
    <property type="match status" value="1"/>
</dbReference>
<dbReference type="FunFam" id="1.10.10.10:FF:000035">
    <property type="entry name" value="General transcription factor IIF subunit 2"/>
    <property type="match status" value="1"/>
</dbReference>
<protein>
    <recommendedName>
        <fullName evidence="3">General transcription factor IIF subunit 2</fullName>
    </recommendedName>
    <alternativeName>
        <fullName evidence="8">Transcription initiation factor IIF subunit beta</fullName>
    </alternativeName>
</protein>
<comment type="subcellular location">
    <subcellularLocation>
        <location evidence="1">Nucleus</location>
    </subcellularLocation>
</comment>
<evidence type="ECO:0000259" key="9">
    <source>
        <dbReference type="Pfam" id="PF02270"/>
    </source>
</evidence>
<comment type="similarity">
    <text evidence="2">Belongs to the TFIIF beta subunit family.</text>
</comment>
<evidence type="ECO:0000256" key="6">
    <source>
        <dbReference type="ARBA" id="ARBA00023163"/>
    </source>
</evidence>
<dbReference type="Pfam" id="PF02270">
    <property type="entry name" value="TFIIF_beta"/>
    <property type="match status" value="1"/>
</dbReference>
<keyword evidence="10" id="KW-1185">Reference proteome</keyword>
<name>A0A7E4VRZ2_PANRE</name>
<dbReference type="GO" id="GO:0006368">
    <property type="term" value="P:transcription elongation by RNA polymerase II"/>
    <property type="evidence" value="ECO:0007669"/>
    <property type="project" value="UniProtKB-ARBA"/>
</dbReference>
<dbReference type="InterPro" id="IPR003196">
    <property type="entry name" value="TFIIF_beta"/>
</dbReference>
<dbReference type="GO" id="GO:0006367">
    <property type="term" value="P:transcription initiation at RNA polymerase II promoter"/>
    <property type="evidence" value="ECO:0007669"/>
    <property type="project" value="InterPro"/>
</dbReference>
<evidence type="ECO:0000313" key="10">
    <source>
        <dbReference type="Proteomes" id="UP000492821"/>
    </source>
</evidence>
<keyword evidence="5" id="KW-0238">DNA-binding</keyword>
<evidence type="ECO:0000256" key="2">
    <source>
        <dbReference type="ARBA" id="ARBA00009543"/>
    </source>
</evidence>
<organism evidence="10 11">
    <name type="scientific">Panagrellus redivivus</name>
    <name type="common">Microworm</name>
    <dbReference type="NCBI Taxonomy" id="6233"/>
    <lineage>
        <taxon>Eukaryota</taxon>
        <taxon>Metazoa</taxon>
        <taxon>Ecdysozoa</taxon>
        <taxon>Nematoda</taxon>
        <taxon>Chromadorea</taxon>
        <taxon>Rhabditida</taxon>
        <taxon>Tylenchina</taxon>
        <taxon>Panagrolaimomorpha</taxon>
        <taxon>Panagrolaimoidea</taxon>
        <taxon>Panagrolaimidae</taxon>
        <taxon>Panagrellus</taxon>
    </lineage>
</organism>
<reference evidence="10" key="1">
    <citation type="journal article" date="2013" name="Genetics">
        <title>The draft genome and transcriptome of Panagrellus redivivus are shaped by the harsh demands of a free-living lifestyle.</title>
        <authorList>
            <person name="Srinivasan J."/>
            <person name="Dillman A.R."/>
            <person name="Macchietto M.G."/>
            <person name="Heikkinen L."/>
            <person name="Lakso M."/>
            <person name="Fracchia K.M."/>
            <person name="Antoshechkin I."/>
            <person name="Mortazavi A."/>
            <person name="Wong G."/>
            <person name="Sternberg P.W."/>
        </authorList>
    </citation>
    <scope>NUCLEOTIDE SEQUENCE [LARGE SCALE GENOMIC DNA]</scope>
    <source>
        <strain evidence="10">MT8872</strain>
    </source>
</reference>